<dbReference type="PANTHER" id="PTHR30290:SF82">
    <property type="entry name" value="ABC-TYPE DIPEPTIDE_OLIGOPEPTIDE TRANSPORT SYSTEM, PERIPLASMIC COMPONENT"/>
    <property type="match status" value="1"/>
</dbReference>
<comment type="similarity">
    <text evidence="2">Belongs to the bacterial solute-binding protein 5 family.</text>
</comment>
<dbReference type="GO" id="GO:0042597">
    <property type="term" value="C:periplasmic space"/>
    <property type="evidence" value="ECO:0007669"/>
    <property type="project" value="UniProtKB-ARBA"/>
</dbReference>
<evidence type="ECO:0000313" key="6">
    <source>
        <dbReference type="EMBL" id="TJZ99053.1"/>
    </source>
</evidence>
<dbReference type="InterPro" id="IPR039424">
    <property type="entry name" value="SBP_5"/>
</dbReference>
<dbReference type="InterPro" id="IPR030678">
    <property type="entry name" value="Peptide/Ni-bd"/>
</dbReference>
<dbReference type="PROSITE" id="PS01040">
    <property type="entry name" value="SBP_BACTERIAL_5"/>
    <property type="match status" value="1"/>
</dbReference>
<dbReference type="Gene3D" id="3.90.76.10">
    <property type="entry name" value="Dipeptide-binding Protein, Domain 1"/>
    <property type="match status" value="1"/>
</dbReference>
<evidence type="ECO:0000313" key="7">
    <source>
        <dbReference type="Proteomes" id="UP000305778"/>
    </source>
</evidence>
<dbReference type="PANTHER" id="PTHR30290">
    <property type="entry name" value="PERIPLASMIC BINDING COMPONENT OF ABC TRANSPORTER"/>
    <property type="match status" value="1"/>
</dbReference>
<sequence length="561" mass="61355">MAPSMPSRRLRPLLILRVVTATAVATLVLSACTGGSGASGAGDTSGNQLLTIPREDLATFTRNFNPLSPQAAPMTLQAVYEPLAVHSMADAKDTPWLATKWEQAKDGKSLTFTLRDGVKWSDGQALTADDVVYTFQLQKKVLGGFDYLDKVTAVDAHTVKFSFNKAFSPAFYEISGHYILPKHIWSKVKDPAKFTNPNPVGTGPYTKIEKFQSQSYELLKNPDYWQPAKQHIAGIQMLAFSGNDSANLAFTNGEVDWTQSFIPDIEKSFVAKDKKHNHYWFPATGAMINWQLNTTKAPFNDPAVRKALSMAVDRDQITAVAMNGYAEPADCTGLARTYDKWRDTSLAASCTWTKYDTDATAKALDAAGYKESGGKRKLKNGKDFTLDISVGSASSDWISVANIIKQDLAKVGITATVKTPDWSAVSASYNTGTFDTGIVWSNNGATPYEYFRGVMSTKMLQPVGKQATEDYHRFGDKKADKLIDAFAAAADESAQRKQIDGLQELYNEDAPVVPLFTGPEWGAYTDARFTGWPTEKNPYATLGNRNGSTILVLTSLKPVKG</sequence>
<gene>
    <name evidence="6" type="ORF">FCI23_47205</name>
</gene>
<dbReference type="Proteomes" id="UP000305778">
    <property type="component" value="Unassembled WGS sequence"/>
</dbReference>
<evidence type="ECO:0000256" key="2">
    <source>
        <dbReference type="ARBA" id="ARBA00005695"/>
    </source>
</evidence>
<evidence type="ECO:0000256" key="3">
    <source>
        <dbReference type="ARBA" id="ARBA00022729"/>
    </source>
</evidence>
<accession>A0A4U0RSH3</accession>
<dbReference type="InterPro" id="IPR023765">
    <property type="entry name" value="SBP_5_CS"/>
</dbReference>
<comment type="subcellular location">
    <subcellularLocation>
        <location evidence="1">Cell membrane</location>
        <topology evidence="1">Lipid-anchor</topology>
    </subcellularLocation>
</comment>
<dbReference type="InterPro" id="IPR000914">
    <property type="entry name" value="SBP_5_dom"/>
</dbReference>
<comment type="caution">
    <text evidence="6">The sequence shown here is derived from an EMBL/GenBank/DDBJ whole genome shotgun (WGS) entry which is preliminary data.</text>
</comment>
<organism evidence="6 7">
    <name type="scientific">Actinacidiphila oryziradicis</name>
    <dbReference type="NCBI Taxonomy" id="2571141"/>
    <lineage>
        <taxon>Bacteria</taxon>
        <taxon>Bacillati</taxon>
        <taxon>Actinomycetota</taxon>
        <taxon>Actinomycetes</taxon>
        <taxon>Kitasatosporales</taxon>
        <taxon>Streptomycetaceae</taxon>
        <taxon>Actinacidiphila</taxon>
    </lineage>
</organism>
<dbReference type="CDD" id="cd08509">
    <property type="entry name" value="PBP2_TmCBP_oligosaccharides_like"/>
    <property type="match status" value="1"/>
</dbReference>
<proteinExistence type="inferred from homology"/>
<protein>
    <submittedName>
        <fullName evidence="6">ABC transporter substrate-binding protein</fullName>
    </submittedName>
</protein>
<reference evidence="6 7" key="1">
    <citation type="submission" date="2019-04" db="EMBL/GenBank/DDBJ databases">
        <title>Streptomyces oryziradicis sp. nov., a novel actinomycete isolated from rhizosphere soil of rice (Oryza sativa L.).</title>
        <authorList>
            <person name="Li C."/>
        </authorList>
    </citation>
    <scope>NUCLEOTIDE SEQUENCE [LARGE SCALE GENOMIC DNA]</scope>
    <source>
        <strain evidence="6 7">NEAU-C40</strain>
    </source>
</reference>
<dbReference type="SUPFAM" id="SSF53850">
    <property type="entry name" value="Periplasmic binding protein-like II"/>
    <property type="match status" value="1"/>
</dbReference>
<dbReference type="GO" id="GO:0015833">
    <property type="term" value="P:peptide transport"/>
    <property type="evidence" value="ECO:0007669"/>
    <property type="project" value="TreeGrafter"/>
</dbReference>
<dbReference type="EMBL" id="SUMC01000118">
    <property type="protein sequence ID" value="TJZ99053.1"/>
    <property type="molecule type" value="Genomic_DNA"/>
</dbReference>
<evidence type="ECO:0000256" key="4">
    <source>
        <dbReference type="SAM" id="SignalP"/>
    </source>
</evidence>
<dbReference type="GO" id="GO:0043190">
    <property type="term" value="C:ATP-binding cassette (ABC) transporter complex"/>
    <property type="evidence" value="ECO:0007669"/>
    <property type="project" value="InterPro"/>
</dbReference>
<dbReference type="OrthoDB" id="9764591at2"/>
<evidence type="ECO:0000256" key="1">
    <source>
        <dbReference type="ARBA" id="ARBA00004193"/>
    </source>
</evidence>
<dbReference type="Gene3D" id="3.40.190.10">
    <property type="entry name" value="Periplasmic binding protein-like II"/>
    <property type="match status" value="1"/>
</dbReference>
<dbReference type="GO" id="GO:1904680">
    <property type="term" value="F:peptide transmembrane transporter activity"/>
    <property type="evidence" value="ECO:0007669"/>
    <property type="project" value="TreeGrafter"/>
</dbReference>
<dbReference type="AlphaFoldDB" id="A0A4U0RSH3"/>
<keyword evidence="7" id="KW-1185">Reference proteome</keyword>
<feature type="signal peptide" evidence="4">
    <location>
        <begin position="1"/>
        <end position="25"/>
    </location>
</feature>
<dbReference type="PIRSF" id="PIRSF002741">
    <property type="entry name" value="MppA"/>
    <property type="match status" value="1"/>
</dbReference>
<feature type="chain" id="PRO_5039494884" evidence="4">
    <location>
        <begin position="26"/>
        <end position="561"/>
    </location>
</feature>
<dbReference type="Gene3D" id="3.10.105.10">
    <property type="entry name" value="Dipeptide-binding Protein, Domain 3"/>
    <property type="match status" value="1"/>
</dbReference>
<dbReference type="Pfam" id="PF00496">
    <property type="entry name" value="SBP_bac_5"/>
    <property type="match status" value="1"/>
</dbReference>
<feature type="domain" description="Solute-binding protein family 5" evidence="5">
    <location>
        <begin position="94"/>
        <end position="453"/>
    </location>
</feature>
<keyword evidence="3 4" id="KW-0732">Signal</keyword>
<evidence type="ECO:0000259" key="5">
    <source>
        <dbReference type="Pfam" id="PF00496"/>
    </source>
</evidence>
<name>A0A4U0RSH3_9ACTN</name>